<dbReference type="SMART" id="SM00289">
    <property type="entry name" value="WR1"/>
    <property type="match status" value="2"/>
</dbReference>
<reference evidence="3" key="1">
    <citation type="submission" date="2022-03" db="EMBL/GenBank/DDBJ databases">
        <authorList>
            <person name="Martin C."/>
        </authorList>
    </citation>
    <scope>NUCLEOTIDE SEQUENCE</scope>
</reference>
<dbReference type="InterPro" id="IPR036383">
    <property type="entry name" value="TSP1_rpt_sf"/>
</dbReference>
<dbReference type="GO" id="GO:0004252">
    <property type="term" value="F:serine-type endopeptidase activity"/>
    <property type="evidence" value="ECO:0007669"/>
    <property type="project" value="InterPro"/>
</dbReference>
<comment type="caution">
    <text evidence="3">The sequence shown here is derived from an EMBL/GenBank/DDBJ whole genome shotgun (WGS) entry which is preliminary data.</text>
</comment>
<dbReference type="InterPro" id="IPR033116">
    <property type="entry name" value="TRYPSIN_SER"/>
</dbReference>
<dbReference type="PANTHER" id="PTHR24256">
    <property type="entry name" value="TRYPTASE-RELATED"/>
    <property type="match status" value="1"/>
</dbReference>
<dbReference type="PROSITE" id="PS50240">
    <property type="entry name" value="TRYPSIN_DOM"/>
    <property type="match status" value="1"/>
</dbReference>
<dbReference type="SMART" id="SM00209">
    <property type="entry name" value="TSP1"/>
    <property type="match status" value="1"/>
</dbReference>
<proteinExistence type="inferred from homology"/>
<dbReference type="InterPro" id="IPR043504">
    <property type="entry name" value="Peptidase_S1_PA_chymotrypsin"/>
</dbReference>
<evidence type="ECO:0000256" key="2">
    <source>
        <dbReference type="ARBA" id="ARBA00024195"/>
    </source>
</evidence>
<dbReference type="CDD" id="cd00190">
    <property type="entry name" value="Tryp_SPc"/>
    <property type="match status" value="1"/>
</dbReference>
<dbReference type="PROSITE" id="PS50092">
    <property type="entry name" value="TSP1"/>
    <property type="match status" value="1"/>
</dbReference>
<dbReference type="InterPro" id="IPR018114">
    <property type="entry name" value="TRYPSIN_HIS"/>
</dbReference>
<dbReference type="InterPro" id="IPR051487">
    <property type="entry name" value="Ser/Thr_Proteases_Immune/Dev"/>
</dbReference>
<dbReference type="OrthoDB" id="6380398at2759"/>
<dbReference type="AlphaFoldDB" id="A0A8J1UIK9"/>
<keyword evidence="4" id="KW-1185">Reference proteome</keyword>
<dbReference type="PROSITE" id="PS00135">
    <property type="entry name" value="TRYPSIN_SER"/>
    <property type="match status" value="1"/>
</dbReference>
<dbReference type="InterPro" id="IPR009003">
    <property type="entry name" value="Peptidase_S1_PA"/>
</dbReference>
<evidence type="ECO:0000256" key="1">
    <source>
        <dbReference type="ARBA" id="ARBA00023157"/>
    </source>
</evidence>
<keyword evidence="1" id="KW-1015">Disulfide bond</keyword>
<dbReference type="SUPFAM" id="SSF50494">
    <property type="entry name" value="Trypsin-like serine proteases"/>
    <property type="match status" value="1"/>
</dbReference>
<dbReference type="InterPro" id="IPR000884">
    <property type="entry name" value="TSP1_rpt"/>
</dbReference>
<dbReference type="Pfam" id="PF00089">
    <property type="entry name" value="Trypsin"/>
    <property type="match status" value="1"/>
</dbReference>
<protein>
    <submittedName>
        <fullName evidence="3">Uncharacterized protein</fullName>
    </submittedName>
</protein>
<dbReference type="InterPro" id="IPR001254">
    <property type="entry name" value="Trypsin_dom"/>
</dbReference>
<dbReference type="InterPro" id="IPR006150">
    <property type="entry name" value="Cys_repeat_1"/>
</dbReference>
<sequence length="641" mass="71346">SIITSTKRLCTWAFVFMVIHTTISEKCNNGQDKHPTATCSKDLRIQCPNTYKCKSQQCCKMDAVECDSLNDPEGIPYPCRGPAKRTCPDGYRCVVHPKYWWSVCCKETVCKDQDNKVHVDEDGQWLNPKDMCNRCFCNSTGGFRCTDMPRCRKCTVGSVNGKDKKLRQGKACWTTDGCTHCECIKGNVVNCTGPCQTGQKESTEFSPCPTSEVSGIQMKRVRLHKCISRAKTNGKVGERGEWCPSGGVKLGRRDETFNGGEVDAPCIDLIPEVDACQSNEVKMGKRKFSETRRHFIVGGNETLPYNWRWIAQLSDVDGRHHCGGSIISPKHILTAAHCICEFNKGLCPCRGGGPVDCTFNLSVALHNISNIDPSRTQFRTIHTENITIHPNYSIGSTGGPVDDLAILVVDPPLEFNDDTQPVKLPENVDDLALRVENEECQVIGWGNTHGSIHANTFSDVLKEANLEVRKFCPKRLGSRSDTVITDTMFCASKERTDSCPGDSGGPLMCLRQGVWTQYGIVSKASGETEITENNRQITVRCGAAKFPGVYTNVGPFLDWIYSTMEQDNVWSEYSPYTNCSVQCGVGMRYRTRVCISMLPPYRLGECPYNNANNENETLVEFVMKDGHQFEIESSVCNTNKC</sequence>
<dbReference type="SUPFAM" id="SSF82895">
    <property type="entry name" value="TSP-1 type 1 repeat"/>
    <property type="match status" value="1"/>
</dbReference>
<dbReference type="InterPro" id="IPR001314">
    <property type="entry name" value="Peptidase_S1A"/>
</dbReference>
<comment type="similarity">
    <text evidence="2">Belongs to the peptidase S1 family. CLIP subfamily.</text>
</comment>
<dbReference type="Proteomes" id="UP000749559">
    <property type="component" value="Unassembled WGS sequence"/>
</dbReference>
<dbReference type="GO" id="GO:0006508">
    <property type="term" value="P:proteolysis"/>
    <property type="evidence" value="ECO:0007669"/>
    <property type="project" value="InterPro"/>
</dbReference>
<dbReference type="PROSITE" id="PS00134">
    <property type="entry name" value="TRYPSIN_HIS"/>
    <property type="match status" value="1"/>
</dbReference>
<organism evidence="3 4">
    <name type="scientific">Owenia fusiformis</name>
    <name type="common">Polychaete worm</name>
    <dbReference type="NCBI Taxonomy" id="6347"/>
    <lineage>
        <taxon>Eukaryota</taxon>
        <taxon>Metazoa</taxon>
        <taxon>Spiralia</taxon>
        <taxon>Lophotrochozoa</taxon>
        <taxon>Annelida</taxon>
        <taxon>Polychaeta</taxon>
        <taxon>Sedentaria</taxon>
        <taxon>Canalipalpata</taxon>
        <taxon>Sabellida</taxon>
        <taxon>Oweniida</taxon>
        <taxon>Oweniidae</taxon>
        <taxon>Owenia</taxon>
    </lineage>
</organism>
<feature type="non-terminal residue" evidence="3">
    <location>
        <position position="641"/>
    </location>
</feature>
<dbReference type="Gene3D" id="2.40.10.10">
    <property type="entry name" value="Trypsin-like serine proteases"/>
    <property type="match status" value="1"/>
</dbReference>
<dbReference type="PRINTS" id="PR00722">
    <property type="entry name" value="CHYMOTRYPSIN"/>
</dbReference>
<accession>A0A8J1UIK9</accession>
<dbReference type="SMART" id="SM00020">
    <property type="entry name" value="Tryp_SPc"/>
    <property type="match status" value="1"/>
</dbReference>
<dbReference type="Pfam" id="PF00090">
    <property type="entry name" value="TSP_1"/>
    <property type="match status" value="1"/>
</dbReference>
<gene>
    <name evidence="3" type="ORF">OFUS_LOCUS11705</name>
</gene>
<dbReference type="Gene3D" id="2.20.100.10">
    <property type="entry name" value="Thrombospondin type-1 (TSP1) repeat"/>
    <property type="match status" value="1"/>
</dbReference>
<name>A0A8J1UIK9_OWEFU</name>
<evidence type="ECO:0000313" key="3">
    <source>
        <dbReference type="EMBL" id="CAH1785685.1"/>
    </source>
</evidence>
<dbReference type="EMBL" id="CAIIXF020000006">
    <property type="protein sequence ID" value="CAH1785685.1"/>
    <property type="molecule type" value="Genomic_DNA"/>
</dbReference>
<evidence type="ECO:0000313" key="4">
    <source>
        <dbReference type="Proteomes" id="UP000749559"/>
    </source>
</evidence>